<dbReference type="GO" id="GO:0005829">
    <property type="term" value="C:cytosol"/>
    <property type="evidence" value="ECO:0007669"/>
    <property type="project" value="TreeGrafter"/>
</dbReference>
<dbReference type="SUPFAM" id="SSF52799">
    <property type="entry name" value="(Phosphotyrosine protein) phosphatases II"/>
    <property type="match status" value="1"/>
</dbReference>
<dbReference type="STRING" id="231916.A0A409WKP1"/>
<dbReference type="PANTHER" id="PTHR45948:SF2">
    <property type="entry name" value="DUAL SPECIFICITY PROTEIN PHOSPHATASE"/>
    <property type="match status" value="1"/>
</dbReference>
<dbReference type="AlphaFoldDB" id="A0A409WKP1"/>
<reference evidence="8 9" key="1">
    <citation type="journal article" date="2018" name="Evol. Lett.">
        <title>Horizontal gene cluster transfer increased hallucinogenic mushroom diversity.</title>
        <authorList>
            <person name="Reynolds H.T."/>
            <person name="Vijayakumar V."/>
            <person name="Gluck-Thaler E."/>
            <person name="Korotkin H.B."/>
            <person name="Matheny P.B."/>
            <person name="Slot J.C."/>
        </authorList>
    </citation>
    <scope>NUCLEOTIDE SEQUENCE [LARGE SCALE GENOMIC DNA]</scope>
    <source>
        <strain evidence="8 9">SRW20</strain>
    </source>
</reference>
<dbReference type="SMART" id="SM00195">
    <property type="entry name" value="DSPc"/>
    <property type="match status" value="1"/>
</dbReference>
<evidence type="ECO:0000256" key="3">
    <source>
        <dbReference type="ARBA" id="ARBA00022912"/>
    </source>
</evidence>
<dbReference type="InParanoid" id="A0A409WKP1"/>
<comment type="catalytic activity">
    <reaction evidence="4">
        <text>O-phospho-L-seryl-[protein] + H2O = L-seryl-[protein] + phosphate</text>
        <dbReference type="Rhea" id="RHEA:20629"/>
        <dbReference type="Rhea" id="RHEA-COMP:9863"/>
        <dbReference type="Rhea" id="RHEA-COMP:11604"/>
        <dbReference type="ChEBI" id="CHEBI:15377"/>
        <dbReference type="ChEBI" id="CHEBI:29999"/>
        <dbReference type="ChEBI" id="CHEBI:43474"/>
        <dbReference type="ChEBI" id="CHEBI:83421"/>
        <dbReference type="EC" id="3.1.3.16"/>
    </reaction>
</comment>
<evidence type="ECO:0000256" key="2">
    <source>
        <dbReference type="ARBA" id="ARBA00022801"/>
    </source>
</evidence>
<comment type="catalytic activity">
    <reaction evidence="5">
        <text>O-phospho-L-threonyl-[protein] + H2O = L-threonyl-[protein] + phosphate</text>
        <dbReference type="Rhea" id="RHEA:47004"/>
        <dbReference type="Rhea" id="RHEA-COMP:11060"/>
        <dbReference type="Rhea" id="RHEA-COMP:11605"/>
        <dbReference type="ChEBI" id="CHEBI:15377"/>
        <dbReference type="ChEBI" id="CHEBI:30013"/>
        <dbReference type="ChEBI" id="CHEBI:43474"/>
        <dbReference type="ChEBI" id="CHEBI:61977"/>
        <dbReference type="EC" id="3.1.3.16"/>
    </reaction>
</comment>
<comment type="similarity">
    <text evidence="1">Belongs to the protein-tyrosine phosphatase family. Non-receptor class dual specificity subfamily.</text>
</comment>
<dbReference type="Gene3D" id="3.90.190.10">
    <property type="entry name" value="Protein tyrosine phosphatase superfamily"/>
    <property type="match status" value="1"/>
</dbReference>
<dbReference type="GO" id="GO:0007165">
    <property type="term" value="P:signal transduction"/>
    <property type="evidence" value="ECO:0007669"/>
    <property type="project" value="TreeGrafter"/>
</dbReference>
<feature type="domain" description="Tyrosine specific protein phosphatases" evidence="7">
    <location>
        <begin position="94"/>
        <end position="154"/>
    </location>
</feature>
<dbReference type="OrthoDB" id="2017893at2759"/>
<dbReference type="PRINTS" id="PR01908">
    <property type="entry name" value="ADSPHPHTASE"/>
</dbReference>
<dbReference type="InterPro" id="IPR020422">
    <property type="entry name" value="TYR_PHOSPHATASE_DUAL_dom"/>
</dbReference>
<dbReference type="EMBL" id="NHYE01005023">
    <property type="protein sequence ID" value="PPQ79062.1"/>
    <property type="molecule type" value="Genomic_DNA"/>
</dbReference>
<dbReference type="InterPro" id="IPR000340">
    <property type="entry name" value="Dual-sp_phosphatase_cat-dom"/>
</dbReference>
<dbReference type="CDD" id="cd14498">
    <property type="entry name" value="DSP"/>
    <property type="match status" value="1"/>
</dbReference>
<name>A0A409WKP1_9AGAR</name>
<evidence type="ECO:0000256" key="1">
    <source>
        <dbReference type="ARBA" id="ARBA00008601"/>
    </source>
</evidence>
<dbReference type="PANTHER" id="PTHR45948">
    <property type="entry name" value="DUAL SPECIFICITY PROTEIN PHOSPHATASE DDB_G0269404-RELATED"/>
    <property type="match status" value="1"/>
</dbReference>
<evidence type="ECO:0000259" key="6">
    <source>
        <dbReference type="PROSITE" id="PS50054"/>
    </source>
</evidence>
<organism evidence="8 9">
    <name type="scientific">Gymnopilus dilepis</name>
    <dbReference type="NCBI Taxonomy" id="231916"/>
    <lineage>
        <taxon>Eukaryota</taxon>
        <taxon>Fungi</taxon>
        <taxon>Dikarya</taxon>
        <taxon>Basidiomycota</taxon>
        <taxon>Agaricomycotina</taxon>
        <taxon>Agaricomycetes</taxon>
        <taxon>Agaricomycetidae</taxon>
        <taxon>Agaricales</taxon>
        <taxon>Agaricineae</taxon>
        <taxon>Hymenogastraceae</taxon>
        <taxon>Gymnopilus</taxon>
    </lineage>
</organism>
<proteinExistence type="inferred from homology"/>
<dbReference type="GO" id="GO:0004722">
    <property type="term" value="F:protein serine/threonine phosphatase activity"/>
    <property type="evidence" value="ECO:0007669"/>
    <property type="project" value="UniProtKB-EC"/>
</dbReference>
<evidence type="ECO:0000313" key="8">
    <source>
        <dbReference type="EMBL" id="PPQ79062.1"/>
    </source>
</evidence>
<comment type="caution">
    <text evidence="8">The sequence shown here is derived from an EMBL/GenBank/DDBJ whole genome shotgun (WGS) entry which is preliminary data.</text>
</comment>
<keyword evidence="2" id="KW-0378">Hydrolase</keyword>
<dbReference type="PROSITE" id="PS50056">
    <property type="entry name" value="TYR_PHOSPHATASE_2"/>
    <property type="match status" value="1"/>
</dbReference>
<evidence type="ECO:0000313" key="9">
    <source>
        <dbReference type="Proteomes" id="UP000284706"/>
    </source>
</evidence>
<evidence type="ECO:0000256" key="4">
    <source>
        <dbReference type="ARBA" id="ARBA00047761"/>
    </source>
</evidence>
<dbReference type="InterPro" id="IPR029021">
    <property type="entry name" value="Prot-tyrosine_phosphatase-like"/>
</dbReference>
<accession>A0A409WKP1</accession>
<dbReference type="Pfam" id="PF00782">
    <property type="entry name" value="DSPc"/>
    <property type="match status" value="1"/>
</dbReference>
<evidence type="ECO:0000256" key="5">
    <source>
        <dbReference type="ARBA" id="ARBA00048336"/>
    </source>
</evidence>
<dbReference type="InterPro" id="IPR016130">
    <property type="entry name" value="Tyr_Pase_AS"/>
</dbReference>
<protein>
    <submittedName>
        <fullName evidence="8">Uncharacterized protein</fullName>
    </submittedName>
</protein>
<feature type="domain" description="Tyrosine-protein phosphatase" evidence="6">
    <location>
        <begin position="31"/>
        <end position="176"/>
    </location>
</feature>
<dbReference type="Proteomes" id="UP000284706">
    <property type="component" value="Unassembled WGS sequence"/>
</dbReference>
<dbReference type="InterPro" id="IPR000387">
    <property type="entry name" value="Tyr_Pase_dom"/>
</dbReference>
<gene>
    <name evidence="8" type="ORF">CVT26_003967</name>
</gene>
<evidence type="ECO:0000259" key="7">
    <source>
        <dbReference type="PROSITE" id="PS50056"/>
    </source>
</evidence>
<dbReference type="GO" id="GO:0004725">
    <property type="term" value="F:protein tyrosine phosphatase activity"/>
    <property type="evidence" value="ECO:0007669"/>
    <property type="project" value="TreeGrafter"/>
</dbReference>
<dbReference type="PROSITE" id="PS50054">
    <property type="entry name" value="TYR_PHOSPHATASE_DUAL"/>
    <property type="match status" value="1"/>
</dbReference>
<keyword evidence="9" id="KW-1185">Reference proteome</keyword>
<sequence>MLSFPSQRWDKALGSTRSSLKRNTLPGYGRLASRITSRLYLSDLWTASNAEKLMELGITHVISVLEAKPDLPDFIRQDRRLHLPIADQTGSNISQYFDTTTAFITKALEEDENNKVLVHCFQGISRSATIVCAYLIATTDMTAKASLEFVQSVRGIVCPNIGFRRQLDEYATKYVKLKPRPPQITFTEVFKLGGVSARIRKLKTTTNTANGS</sequence>
<dbReference type="PROSITE" id="PS00383">
    <property type="entry name" value="TYR_PHOSPHATASE_1"/>
    <property type="match status" value="1"/>
</dbReference>
<keyword evidence="3" id="KW-0904">Protein phosphatase</keyword>